<evidence type="ECO:0000313" key="2">
    <source>
        <dbReference type="EMBL" id="KAK4764380.1"/>
    </source>
</evidence>
<feature type="chain" id="PRO_5042836286" evidence="1">
    <location>
        <begin position="26"/>
        <end position="55"/>
    </location>
</feature>
<gene>
    <name evidence="2" type="ORF">SAY87_013818</name>
</gene>
<reference evidence="2 3" key="1">
    <citation type="journal article" date="2023" name="Hortic Res">
        <title>Pangenome of water caltrop reveals structural variations and asymmetric subgenome divergence after allopolyploidization.</title>
        <authorList>
            <person name="Zhang X."/>
            <person name="Chen Y."/>
            <person name="Wang L."/>
            <person name="Yuan Y."/>
            <person name="Fang M."/>
            <person name="Shi L."/>
            <person name="Lu R."/>
            <person name="Comes H.P."/>
            <person name="Ma Y."/>
            <person name="Chen Y."/>
            <person name="Huang G."/>
            <person name="Zhou Y."/>
            <person name="Zheng Z."/>
            <person name="Qiu Y."/>
        </authorList>
    </citation>
    <scope>NUCLEOTIDE SEQUENCE [LARGE SCALE GENOMIC DNA]</scope>
    <source>
        <tissue evidence="2">Roots</tissue>
    </source>
</reference>
<evidence type="ECO:0000256" key="1">
    <source>
        <dbReference type="SAM" id="SignalP"/>
    </source>
</evidence>
<dbReference type="EMBL" id="JAXIOK010000008">
    <property type="protein sequence ID" value="KAK4764380.1"/>
    <property type="molecule type" value="Genomic_DNA"/>
</dbReference>
<accession>A0AAN7KK21</accession>
<dbReference type="AlphaFoldDB" id="A0AAN7KK21"/>
<protein>
    <submittedName>
        <fullName evidence="2">Uncharacterized protein</fullName>
    </submittedName>
</protein>
<comment type="caution">
    <text evidence="2">The sequence shown here is derived from an EMBL/GenBank/DDBJ whole genome shotgun (WGS) entry which is preliminary data.</text>
</comment>
<organism evidence="2 3">
    <name type="scientific">Trapa incisa</name>
    <dbReference type="NCBI Taxonomy" id="236973"/>
    <lineage>
        <taxon>Eukaryota</taxon>
        <taxon>Viridiplantae</taxon>
        <taxon>Streptophyta</taxon>
        <taxon>Embryophyta</taxon>
        <taxon>Tracheophyta</taxon>
        <taxon>Spermatophyta</taxon>
        <taxon>Magnoliopsida</taxon>
        <taxon>eudicotyledons</taxon>
        <taxon>Gunneridae</taxon>
        <taxon>Pentapetalae</taxon>
        <taxon>rosids</taxon>
        <taxon>malvids</taxon>
        <taxon>Myrtales</taxon>
        <taxon>Lythraceae</taxon>
        <taxon>Trapa</taxon>
    </lineage>
</organism>
<name>A0AAN7KK21_9MYRT</name>
<feature type="signal peptide" evidence="1">
    <location>
        <begin position="1"/>
        <end position="25"/>
    </location>
</feature>
<keyword evidence="1" id="KW-0732">Signal</keyword>
<dbReference type="Proteomes" id="UP001345219">
    <property type="component" value="Chromosome 11"/>
</dbReference>
<sequence length="55" mass="6204">MAKLASILILFATFLFVLLLEETKASTSGVAATKEFHLQERDNRMVSSFVYSYKS</sequence>
<keyword evidence="3" id="KW-1185">Reference proteome</keyword>
<proteinExistence type="predicted"/>
<evidence type="ECO:0000313" key="3">
    <source>
        <dbReference type="Proteomes" id="UP001345219"/>
    </source>
</evidence>